<gene>
    <name evidence="1" type="ORF">HED55_05860</name>
</gene>
<comment type="caution">
    <text evidence="1">The sequence shown here is derived from an EMBL/GenBank/DDBJ whole genome shotgun (WGS) entry which is preliminary data.</text>
</comment>
<reference evidence="1 2" key="1">
    <citation type="submission" date="2020-03" db="EMBL/GenBank/DDBJ databases">
        <title>Whole genome sequencing of clinical and environmental type strains of Ochrobactrum.</title>
        <authorList>
            <person name="Dharne M."/>
        </authorList>
    </citation>
    <scope>NUCLEOTIDE SEQUENCE [LARGE SCALE GENOMIC DNA]</scope>
    <source>
        <strain evidence="1 2">CIP 109452</strain>
    </source>
</reference>
<proteinExistence type="predicted"/>
<keyword evidence="2" id="KW-1185">Reference proteome</keyword>
<evidence type="ECO:0000313" key="2">
    <source>
        <dbReference type="Proteomes" id="UP000704467"/>
    </source>
</evidence>
<dbReference type="EMBL" id="JAAVLN010000001">
    <property type="protein sequence ID" value="NKC03051.1"/>
    <property type="molecule type" value="Genomic_DNA"/>
</dbReference>
<name>A0ABX1DJE9_9HYPH</name>
<protein>
    <submittedName>
        <fullName evidence="1">Uncharacterized protein</fullName>
    </submittedName>
</protein>
<evidence type="ECO:0000313" key="1">
    <source>
        <dbReference type="EMBL" id="NKC03051.1"/>
    </source>
</evidence>
<accession>A0ABX1DJE9</accession>
<dbReference type="RefSeq" id="WP_171058772.1">
    <property type="nucleotide sequence ID" value="NZ_JBHEEQ010000015.1"/>
</dbReference>
<organism evidence="1 2">
    <name type="scientific">Brucella haematophila</name>
    <dbReference type="NCBI Taxonomy" id="419474"/>
    <lineage>
        <taxon>Bacteria</taxon>
        <taxon>Pseudomonadati</taxon>
        <taxon>Pseudomonadota</taxon>
        <taxon>Alphaproteobacteria</taxon>
        <taxon>Hyphomicrobiales</taxon>
        <taxon>Brucellaceae</taxon>
        <taxon>Brucella/Ochrobactrum group</taxon>
        <taxon>Brucella</taxon>
    </lineage>
</organism>
<sequence length="55" mass="5876">MIANIRSTAGIALRVFLFTAIFTGPAATFAYTQIGQHSKMSGIGLVLYVSLQRTA</sequence>
<dbReference type="Proteomes" id="UP000704467">
    <property type="component" value="Unassembled WGS sequence"/>
</dbReference>